<reference evidence="2 3" key="1">
    <citation type="submission" date="2020-08" db="EMBL/GenBank/DDBJ databases">
        <title>Genome public.</title>
        <authorList>
            <person name="Liu C."/>
            <person name="Sun Q."/>
        </authorList>
    </citation>
    <scope>NUCLEOTIDE SEQUENCE [LARGE SCALE GENOMIC DNA]</scope>
    <source>
        <strain evidence="2 3">NSJ-6</strain>
    </source>
</reference>
<proteinExistence type="predicted"/>
<gene>
    <name evidence="2" type="ORF">H8S20_16400</name>
</gene>
<feature type="transmembrane region" description="Helical" evidence="1">
    <location>
        <begin position="12"/>
        <end position="30"/>
    </location>
</feature>
<dbReference type="Proteomes" id="UP000596929">
    <property type="component" value="Unassembled WGS sequence"/>
</dbReference>
<keyword evidence="1" id="KW-0812">Transmembrane</keyword>
<accession>A0ABR7DGD5</accession>
<organism evidence="2 3">
    <name type="scientific">Clostridium hominis</name>
    <dbReference type="NCBI Taxonomy" id="2763036"/>
    <lineage>
        <taxon>Bacteria</taxon>
        <taxon>Bacillati</taxon>
        <taxon>Bacillota</taxon>
        <taxon>Clostridia</taxon>
        <taxon>Eubacteriales</taxon>
        <taxon>Clostridiaceae</taxon>
        <taxon>Clostridium</taxon>
    </lineage>
</organism>
<protein>
    <submittedName>
        <fullName evidence="2">Uncharacterized protein</fullName>
    </submittedName>
</protein>
<evidence type="ECO:0000256" key="1">
    <source>
        <dbReference type="SAM" id="Phobius"/>
    </source>
</evidence>
<keyword evidence="1" id="KW-1133">Transmembrane helix</keyword>
<name>A0ABR7DGD5_9CLOT</name>
<evidence type="ECO:0000313" key="3">
    <source>
        <dbReference type="Proteomes" id="UP000596929"/>
    </source>
</evidence>
<keyword evidence="1" id="KW-0472">Membrane</keyword>
<comment type="caution">
    <text evidence="2">The sequence shown here is derived from an EMBL/GenBank/DDBJ whole genome shotgun (WGS) entry which is preliminary data.</text>
</comment>
<sequence>MNADAKKIINKKNIAIVSIIILILMNMFQYNKISDYKAKTRAADMNFRLALELICFGVENLEDPNKDELLGMVILASATGQAVEIYKNTSYYNENGCNRVTFSNM</sequence>
<keyword evidence="3" id="KW-1185">Reference proteome</keyword>
<dbReference type="EMBL" id="JACOOO010000038">
    <property type="protein sequence ID" value="MBC5630441.1"/>
    <property type="molecule type" value="Genomic_DNA"/>
</dbReference>
<evidence type="ECO:0000313" key="2">
    <source>
        <dbReference type="EMBL" id="MBC5630441.1"/>
    </source>
</evidence>
<dbReference type="RefSeq" id="WP_032118325.1">
    <property type="nucleotide sequence ID" value="NZ_JACOOO010000038.1"/>
</dbReference>